<feature type="domain" description="Cyclic nucleotide-binding" evidence="4">
    <location>
        <begin position="34"/>
        <end position="115"/>
    </location>
</feature>
<dbReference type="InterPro" id="IPR000595">
    <property type="entry name" value="cNMP-bd_dom"/>
</dbReference>
<evidence type="ECO:0000259" key="4">
    <source>
        <dbReference type="PROSITE" id="PS50042"/>
    </source>
</evidence>
<dbReference type="Proteomes" id="UP001326110">
    <property type="component" value="Chromosome"/>
</dbReference>
<dbReference type="SUPFAM" id="SSF51206">
    <property type="entry name" value="cAMP-binding domain-like"/>
    <property type="match status" value="1"/>
</dbReference>
<dbReference type="PANTHER" id="PTHR24567">
    <property type="entry name" value="CRP FAMILY TRANSCRIPTIONAL REGULATORY PROTEIN"/>
    <property type="match status" value="1"/>
</dbReference>
<dbReference type="InterPro" id="IPR050397">
    <property type="entry name" value="Env_Response_Regulators"/>
</dbReference>
<evidence type="ECO:0000313" key="7">
    <source>
        <dbReference type="Proteomes" id="UP001326110"/>
    </source>
</evidence>
<evidence type="ECO:0000256" key="2">
    <source>
        <dbReference type="ARBA" id="ARBA00023125"/>
    </source>
</evidence>
<evidence type="ECO:0000256" key="1">
    <source>
        <dbReference type="ARBA" id="ARBA00023015"/>
    </source>
</evidence>
<keyword evidence="1" id="KW-0805">Transcription regulation</keyword>
<dbReference type="GeneID" id="43166621"/>
<dbReference type="Pfam" id="PF13545">
    <property type="entry name" value="HTH_Crp_2"/>
    <property type="match status" value="1"/>
</dbReference>
<dbReference type="SMART" id="SM00100">
    <property type="entry name" value="cNMP"/>
    <property type="match status" value="1"/>
</dbReference>
<name>A0ABZ0Y4L8_9BURK</name>
<dbReference type="InterPro" id="IPR012318">
    <property type="entry name" value="HTH_CRP"/>
</dbReference>
<proteinExistence type="predicted"/>
<dbReference type="EMBL" id="CP140152">
    <property type="protein sequence ID" value="WQH06322.1"/>
    <property type="molecule type" value="Genomic_DNA"/>
</dbReference>
<keyword evidence="3" id="KW-0804">Transcription</keyword>
<dbReference type="InterPro" id="IPR036390">
    <property type="entry name" value="WH_DNA-bd_sf"/>
</dbReference>
<organism evidence="6 7">
    <name type="scientific">Duganella zoogloeoides</name>
    <dbReference type="NCBI Taxonomy" id="75659"/>
    <lineage>
        <taxon>Bacteria</taxon>
        <taxon>Pseudomonadati</taxon>
        <taxon>Pseudomonadota</taxon>
        <taxon>Betaproteobacteria</taxon>
        <taxon>Burkholderiales</taxon>
        <taxon>Oxalobacteraceae</taxon>
        <taxon>Telluria group</taxon>
        <taxon>Duganella</taxon>
    </lineage>
</organism>
<dbReference type="Gene3D" id="1.10.10.10">
    <property type="entry name" value="Winged helix-like DNA-binding domain superfamily/Winged helix DNA-binding domain"/>
    <property type="match status" value="1"/>
</dbReference>
<evidence type="ECO:0000256" key="3">
    <source>
        <dbReference type="ARBA" id="ARBA00023163"/>
    </source>
</evidence>
<accession>A0ABZ0Y4L8</accession>
<dbReference type="CDD" id="cd00092">
    <property type="entry name" value="HTH_CRP"/>
    <property type="match status" value="1"/>
</dbReference>
<dbReference type="RefSeq" id="WP_019922295.1">
    <property type="nucleotide sequence ID" value="NZ_CP140152.1"/>
</dbReference>
<dbReference type="Pfam" id="PF00027">
    <property type="entry name" value="cNMP_binding"/>
    <property type="match status" value="1"/>
</dbReference>
<dbReference type="InterPro" id="IPR018490">
    <property type="entry name" value="cNMP-bd_dom_sf"/>
</dbReference>
<evidence type="ECO:0000313" key="6">
    <source>
        <dbReference type="EMBL" id="WQH06322.1"/>
    </source>
</evidence>
<dbReference type="PROSITE" id="PS50042">
    <property type="entry name" value="CNMP_BINDING_3"/>
    <property type="match status" value="1"/>
</dbReference>
<sequence>MQSTSTLPARPARPSQRGALPPCCRDCDTRSHCLAAGLDATALEAFEHQVVLRRHELNRHQRLVARGAPFDTLYSVQHGQLKAERAMPDGRPQVIGFYQPGRLLGLESLAANTHRCDVLALCDSTACAISYTGLTRLMKQYAALTRRFHQLVGAELDRQQTSMLMLGTAKAPQRLAAFLLDLADGGAGEPADTVELRMSRDDIASHLGLALESVSRQLTQFRAAGLLDVQNRRIKLLDRGGLRAIAVAG</sequence>
<evidence type="ECO:0000259" key="5">
    <source>
        <dbReference type="PROSITE" id="PS51063"/>
    </source>
</evidence>
<reference evidence="6 7" key="1">
    <citation type="submission" date="2023-11" db="EMBL/GenBank/DDBJ databases">
        <title>MicrobeMod: A computational toolkit for identifying prokaryotic methylation and restriction-modification with nanopore sequencing.</title>
        <authorList>
            <person name="Crits-Christoph A."/>
            <person name="Kang S.C."/>
            <person name="Lee H."/>
            <person name="Ostrov N."/>
        </authorList>
    </citation>
    <scope>NUCLEOTIDE SEQUENCE [LARGE SCALE GENOMIC DNA]</scope>
    <source>
        <strain evidence="6 7">ATCC 25935</strain>
    </source>
</reference>
<dbReference type="Gene3D" id="2.60.120.10">
    <property type="entry name" value="Jelly Rolls"/>
    <property type="match status" value="1"/>
</dbReference>
<dbReference type="PRINTS" id="PR00034">
    <property type="entry name" value="HTHCRP"/>
</dbReference>
<keyword evidence="2" id="KW-0238">DNA-binding</keyword>
<dbReference type="SUPFAM" id="SSF46785">
    <property type="entry name" value="Winged helix' DNA-binding domain"/>
    <property type="match status" value="1"/>
</dbReference>
<dbReference type="PROSITE" id="PS51063">
    <property type="entry name" value="HTH_CRP_2"/>
    <property type="match status" value="1"/>
</dbReference>
<keyword evidence="7" id="KW-1185">Reference proteome</keyword>
<feature type="domain" description="HTH crp-type" evidence="5">
    <location>
        <begin position="169"/>
        <end position="240"/>
    </location>
</feature>
<dbReference type="PANTHER" id="PTHR24567:SF75">
    <property type="entry name" value="FUMARATE AND NITRATE REDUCTION REGULATORY PROTEIN"/>
    <property type="match status" value="1"/>
</dbReference>
<dbReference type="CDD" id="cd00038">
    <property type="entry name" value="CAP_ED"/>
    <property type="match status" value="1"/>
</dbReference>
<dbReference type="InterPro" id="IPR036388">
    <property type="entry name" value="WH-like_DNA-bd_sf"/>
</dbReference>
<gene>
    <name evidence="6" type="ORF">SR858_08360</name>
</gene>
<protein>
    <submittedName>
        <fullName evidence="6">Crp/Fnr family transcriptional regulator</fullName>
    </submittedName>
</protein>
<dbReference type="SMART" id="SM00419">
    <property type="entry name" value="HTH_CRP"/>
    <property type="match status" value="1"/>
</dbReference>
<dbReference type="InterPro" id="IPR014710">
    <property type="entry name" value="RmlC-like_jellyroll"/>
</dbReference>